<dbReference type="Gene3D" id="1.10.10.10">
    <property type="entry name" value="Winged helix-like DNA-binding domain superfamily/Winged helix DNA-binding domain"/>
    <property type="match status" value="1"/>
</dbReference>
<accession>A0AAD1D5N2</accession>
<dbReference type="GO" id="GO:0003677">
    <property type="term" value="F:DNA binding"/>
    <property type="evidence" value="ECO:0007669"/>
    <property type="project" value="InterPro"/>
</dbReference>
<dbReference type="InterPro" id="IPR016032">
    <property type="entry name" value="Sig_transdc_resp-reg_C-effctor"/>
</dbReference>
<dbReference type="GO" id="GO:0006355">
    <property type="term" value="P:regulation of DNA-templated transcription"/>
    <property type="evidence" value="ECO:0007669"/>
    <property type="project" value="InterPro"/>
</dbReference>
<evidence type="ECO:0000313" key="1">
    <source>
        <dbReference type="EMBL" id="BBE33331.1"/>
    </source>
</evidence>
<dbReference type="InterPro" id="IPR036388">
    <property type="entry name" value="WH-like_DNA-bd_sf"/>
</dbReference>
<proteinExistence type="predicted"/>
<dbReference type="Proteomes" id="UP000275727">
    <property type="component" value="Chromosome"/>
</dbReference>
<dbReference type="AlphaFoldDB" id="A0AAD1D5N2"/>
<dbReference type="KEGG" id="smic:SmB9_09890"/>
<dbReference type="RefSeq" id="WP_121053560.1">
    <property type="nucleotide sequence ID" value="NZ_AP018711.1"/>
</dbReference>
<sequence>MRSQQHPDWDDLFMSAALEPDRWLDALEVLARTTGAEHGQLIGIGAGREIGFNLVTNFDEQALKAFVGFDGGSPYINFRVAAAADHIARGQYDPVLHEQHYDEARSRLHSDIYVDFCDHLDIPFGCQTNLVLDGGGLIGLATLRTRKQGRTHAADRRHFAKAAQAARRAARLQERLEGEQAKLLAGAFEAIGICAFLIDQSGRLLAHTQRADTLLSNGDVALANGVLTANGRPMTLRAAIQALVQRENGHDHVRLQIDLPPDRPTLLMEGFRLPQSRWSLGRFPYAVLIANPPRKDRAGVTGFLSALYGLSPAEADIALRLLERKSRTLIAEERGVTRETLRGQIKTVYRKCGVDGEASLIGLLAAIIA</sequence>
<reference evidence="1 2" key="1">
    <citation type="submission" date="2018-06" db="EMBL/GenBank/DDBJ databases">
        <title>Complete Genome Sequence of the Microcystin-Degrading Bacterium Sphingosinicella microcystinivorans Strain B-9.</title>
        <authorList>
            <person name="Jin H."/>
            <person name="Nishizawa T."/>
            <person name="Guo Y."/>
            <person name="Nishizawa A."/>
            <person name="Park H."/>
            <person name="Kato H."/>
            <person name="Tsuji K."/>
            <person name="Harada K."/>
        </authorList>
    </citation>
    <scope>NUCLEOTIDE SEQUENCE [LARGE SCALE GENOMIC DNA]</scope>
    <source>
        <strain evidence="1 2">B9</strain>
    </source>
</reference>
<gene>
    <name evidence="1" type="ORF">SmB9_09890</name>
</gene>
<evidence type="ECO:0008006" key="3">
    <source>
        <dbReference type="Google" id="ProtNLM"/>
    </source>
</evidence>
<organism evidence="1 2">
    <name type="scientific">Sphingosinicella microcystinivorans</name>
    <dbReference type="NCBI Taxonomy" id="335406"/>
    <lineage>
        <taxon>Bacteria</taxon>
        <taxon>Pseudomonadati</taxon>
        <taxon>Pseudomonadota</taxon>
        <taxon>Alphaproteobacteria</taxon>
        <taxon>Sphingomonadales</taxon>
        <taxon>Sphingosinicellaceae</taxon>
        <taxon>Sphingosinicella</taxon>
    </lineage>
</organism>
<evidence type="ECO:0000313" key="2">
    <source>
        <dbReference type="Proteomes" id="UP000275727"/>
    </source>
</evidence>
<protein>
    <recommendedName>
        <fullName evidence="3">DNA-binding CsgD family transcriptional regulator</fullName>
    </recommendedName>
</protein>
<dbReference type="SUPFAM" id="SSF46894">
    <property type="entry name" value="C-terminal effector domain of the bipartite response regulators"/>
    <property type="match status" value="1"/>
</dbReference>
<name>A0AAD1D5N2_SPHMI</name>
<dbReference type="EMBL" id="AP018711">
    <property type="protein sequence ID" value="BBE33331.1"/>
    <property type="molecule type" value="Genomic_DNA"/>
</dbReference>